<reference evidence="2 3" key="1">
    <citation type="submission" date="2018-02" db="EMBL/GenBank/DDBJ databases">
        <title>8 Nocardia nova and 1 Nocardia cyriacigeorgica strain used for evolution to TMP-SMX.</title>
        <authorList>
            <person name="Mehta H."/>
            <person name="Weng J."/>
            <person name="Shamoo Y."/>
        </authorList>
    </citation>
    <scope>NUCLEOTIDE SEQUENCE [LARGE SCALE GENOMIC DNA]</scope>
    <source>
        <strain evidence="2 3">ATCC 33727</strain>
    </source>
</reference>
<dbReference type="EMBL" id="PYHS01000009">
    <property type="protein sequence ID" value="PSR61567.1"/>
    <property type="molecule type" value="Genomic_DNA"/>
</dbReference>
<dbReference type="AlphaFoldDB" id="A0A2T2Z1D8"/>
<keyword evidence="1" id="KW-0812">Transmembrane</keyword>
<dbReference type="Proteomes" id="UP000241647">
    <property type="component" value="Unassembled WGS sequence"/>
</dbReference>
<comment type="caution">
    <text evidence="2">The sequence shown here is derived from an EMBL/GenBank/DDBJ whole genome shotgun (WGS) entry which is preliminary data.</text>
</comment>
<organism evidence="2 3">
    <name type="scientific">Nocardia nova</name>
    <dbReference type="NCBI Taxonomy" id="37330"/>
    <lineage>
        <taxon>Bacteria</taxon>
        <taxon>Bacillati</taxon>
        <taxon>Actinomycetota</taxon>
        <taxon>Actinomycetes</taxon>
        <taxon>Mycobacteriales</taxon>
        <taxon>Nocardiaceae</taxon>
        <taxon>Nocardia</taxon>
    </lineage>
</organism>
<evidence type="ECO:0000313" key="2">
    <source>
        <dbReference type="EMBL" id="PSR61567.1"/>
    </source>
</evidence>
<protein>
    <submittedName>
        <fullName evidence="2">Uncharacterized protein</fullName>
    </submittedName>
</protein>
<evidence type="ECO:0000313" key="3">
    <source>
        <dbReference type="Proteomes" id="UP000241647"/>
    </source>
</evidence>
<sequence>MDTRINGAATVGITALGATAAVLGVAGFLAFGPRHEVAPAAVQHTTTPAGCVMFCDEPTPPPADGHGCSLFCNEPTLPPATDNGCRLFCELETPKEETR</sequence>
<proteinExistence type="predicted"/>
<feature type="transmembrane region" description="Helical" evidence="1">
    <location>
        <begin position="12"/>
        <end position="31"/>
    </location>
</feature>
<evidence type="ECO:0000256" key="1">
    <source>
        <dbReference type="SAM" id="Phobius"/>
    </source>
</evidence>
<keyword evidence="1" id="KW-1133">Transmembrane helix</keyword>
<gene>
    <name evidence="2" type="ORF">C8259_18630</name>
</gene>
<accession>A0A2T2Z1D8</accession>
<name>A0A2T2Z1D8_9NOCA</name>
<keyword evidence="1" id="KW-0472">Membrane</keyword>